<protein>
    <submittedName>
        <fullName evidence="2">Uncharacterized protein</fullName>
    </submittedName>
</protein>
<feature type="region of interest" description="Disordered" evidence="1">
    <location>
        <begin position="227"/>
        <end position="246"/>
    </location>
</feature>
<dbReference type="OrthoDB" id="8478659at2"/>
<keyword evidence="3" id="KW-1185">Reference proteome</keyword>
<dbReference type="Proteomes" id="UP000481327">
    <property type="component" value="Unassembled WGS sequence"/>
</dbReference>
<dbReference type="AlphaFoldDB" id="A0A7C9GPG5"/>
<organism evidence="2 3">
    <name type="scientific">Sandarakinorhabdus fusca</name>
    <dbReference type="NCBI Taxonomy" id="1439888"/>
    <lineage>
        <taxon>Bacteria</taxon>
        <taxon>Pseudomonadati</taxon>
        <taxon>Pseudomonadota</taxon>
        <taxon>Alphaproteobacteria</taxon>
        <taxon>Sphingomonadales</taxon>
        <taxon>Sphingosinicellaceae</taxon>
        <taxon>Sandarakinorhabdus</taxon>
    </lineage>
</organism>
<gene>
    <name evidence="2" type="ORF">F3168_09705</name>
</gene>
<evidence type="ECO:0000313" key="2">
    <source>
        <dbReference type="EMBL" id="MQT17535.1"/>
    </source>
</evidence>
<evidence type="ECO:0000313" key="3">
    <source>
        <dbReference type="Proteomes" id="UP000481327"/>
    </source>
</evidence>
<sequence length="286" mass="30215">MIVINVLPGGQPHLPARIKAIDLDTRVALSFDTALVLNTPAAERAGLKSFPLIGKGKFENAMIPGGEARFRWNLFGVTPAGAAKGTVPVVWVDKAVAADADGVLPASVIKADRIIFDLGPQAPAAKVRTILRKSGGSVLMKTRIGDETINVALELNSPDTVMNARAAAALAGAGLVKRAGDVGFWRPFPGVSLPFERMVPTAGAAILGLPLVRPAVRITEAQAREIDSRARAGTSTASDDDDAITVTASRKRGRDPWILIGRDVLNQCSRIVFDRPGKAWVLTCAF</sequence>
<proteinExistence type="predicted"/>
<dbReference type="EMBL" id="WIOL01000003">
    <property type="protein sequence ID" value="MQT17535.1"/>
    <property type="molecule type" value="Genomic_DNA"/>
</dbReference>
<evidence type="ECO:0000256" key="1">
    <source>
        <dbReference type="SAM" id="MobiDB-lite"/>
    </source>
</evidence>
<dbReference type="RefSeq" id="WP_152577988.1">
    <property type="nucleotide sequence ID" value="NZ_JAATJI010000002.1"/>
</dbReference>
<accession>A0A7C9GPG5</accession>
<reference evidence="2 3" key="1">
    <citation type="submission" date="2019-09" db="EMBL/GenBank/DDBJ databases">
        <title>Polymorphobacter sp. isolated from a lake in China.</title>
        <authorList>
            <person name="Liu Z."/>
        </authorList>
    </citation>
    <scope>NUCLEOTIDE SEQUENCE [LARGE SCALE GENOMIC DNA]</scope>
    <source>
        <strain evidence="2 3">D40P</strain>
    </source>
</reference>
<comment type="caution">
    <text evidence="2">The sequence shown here is derived from an EMBL/GenBank/DDBJ whole genome shotgun (WGS) entry which is preliminary data.</text>
</comment>
<name>A0A7C9GPG5_9SPHN</name>